<evidence type="ECO:0008006" key="4">
    <source>
        <dbReference type="Google" id="ProtNLM"/>
    </source>
</evidence>
<dbReference type="PANTHER" id="PTHR22774">
    <property type="entry name" value="CHOREIN N-TERMINAL DOMAIN-CONTAINING PROTEIN"/>
    <property type="match status" value="1"/>
</dbReference>
<evidence type="ECO:0000313" key="3">
    <source>
        <dbReference type="Proteomes" id="UP000324629"/>
    </source>
</evidence>
<dbReference type="InterPro" id="IPR026728">
    <property type="entry name" value="BLTP3A/B"/>
</dbReference>
<comment type="caution">
    <text evidence="2">The sequence shown here is derived from an EMBL/GenBank/DDBJ whole genome shotgun (WGS) entry which is preliminary data.</text>
</comment>
<dbReference type="EMBL" id="QNGE01001212">
    <property type="protein sequence ID" value="KAA3678130.1"/>
    <property type="molecule type" value="Genomic_DNA"/>
</dbReference>
<evidence type="ECO:0000313" key="2">
    <source>
        <dbReference type="EMBL" id="KAA3678130.1"/>
    </source>
</evidence>
<feature type="compositionally biased region" description="Polar residues" evidence="1">
    <location>
        <begin position="947"/>
        <end position="957"/>
    </location>
</feature>
<dbReference type="PANTHER" id="PTHR22774:SF11">
    <property type="entry name" value="CHOREIN N-TERMINAL DOMAIN-CONTAINING PROTEIN"/>
    <property type="match status" value="1"/>
</dbReference>
<organism evidence="2 3">
    <name type="scientific">Paragonimus westermani</name>
    <dbReference type="NCBI Taxonomy" id="34504"/>
    <lineage>
        <taxon>Eukaryota</taxon>
        <taxon>Metazoa</taxon>
        <taxon>Spiralia</taxon>
        <taxon>Lophotrochozoa</taxon>
        <taxon>Platyhelminthes</taxon>
        <taxon>Trematoda</taxon>
        <taxon>Digenea</taxon>
        <taxon>Plagiorchiida</taxon>
        <taxon>Troglotremata</taxon>
        <taxon>Troglotrematidae</taxon>
        <taxon>Paragonimus</taxon>
    </lineage>
</organism>
<keyword evidence="3" id="KW-1185">Reference proteome</keyword>
<name>A0A5J4NSK1_9TREM</name>
<reference evidence="2 3" key="1">
    <citation type="journal article" date="2019" name="Gigascience">
        <title>Whole-genome sequence of the oriental lung fluke Paragonimus westermani.</title>
        <authorList>
            <person name="Oey H."/>
            <person name="Zakrzewski M."/>
            <person name="Narain K."/>
            <person name="Devi K.R."/>
            <person name="Agatsuma T."/>
            <person name="Nawaratna S."/>
            <person name="Gobert G.N."/>
            <person name="Jones M.K."/>
            <person name="Ragan M.A."/>
            <person name="McManus D.P."/>
            <person name="Krause L."/>
        </authorList>
    </citation>
    <scope>NUCLEOTIDE SEQUENCE [LARGE SCALE GENOMIC DNA]</scope>
    <source>
        <strain evidence="2 3">IND2009</strain>
    </source>
</reference>
<gene>
    <name evidence="2" type="ORF">DEA37_0010161</name>
</gene>
<dbReference type="Pfam" id="PF24917">
    <property type="entry name" value="BLTP3A_B"/>
    <property type="match status" value="1"/>
</dbReference>
<dbReference type="Proteomes" id="UP000324629">
    <property type="component" value="Unassembled WGS sequence"/>
</dbReference>
<proteinExistence type="predicted"/>
<evidence type="ECO:0000256" key="1">
    <source>
        <dbReference type="SAM" id="MobiDB-lite"/>
    </source>
</evidence>
<protein>
    <recommendedName>
        <fullName evidence="4">UHRF1-binding protein 1-like</fullName>
    </recommendedName>
</protein>
<sequence>MDLLDLPTWLYLRRAQCSSISFKIRWTKLDTHPVYVVIDRVDVEVEALEHPRSETDSGIASYRTGSGKYRLADKVVDGASVLINSVFIHFYAQAFQASVELSRVSLASKTPTWQTGSLKFTSLILPSADAVLIFKELTWDSLRIVADGLLAELNGIPVKLITNAGRIRLTLKKCLSDSTLISSRSQFFLEDLLWVLTLSQLEAAIVFLRSLKHVVWLAAEQSKQYAASRAKRQTMSWKNVHNTSEIPITRPRRLQNKDSSSAATRFFNRYDVVETSYHLYVYRTEVHFCDEVPAGVDMAATPNGYIKVHFYGFEIDWYPYHLDLLPRPRWRGGHDFREARDRWLSSLDPVHVPYGCGRPVVPVAGTSVYADCETPLLNNLNLSVIQSIIIMRIADLDISLVSFPNVSSGREDAKTAKIAASHFSEELPLSTGLFIGSDKKLHCLPEQTKLLTVEVRNTYHSRSAMLEHFANTEPLPCIVFAQLKPVYLRFDADTVIWLNAFLLTLHLNLVSAFVSHSFSVVSGLLAEEALEHEMLKPGEDDLTERKRLHIRCAALMPRADELLIQLMVPPVTARASAVLSGLLARQLPDYCPADTRLAREKHVPVDMTKFATLVRPTECNTGYFTGDSRCDAVQFWCLHCPHFWAQFLTLLEVFESPTNFRSALGHARRAVYRQSFIDPIPLSLWLSVSSSPSLNRPPLELLVDVDSLSNPLATDDWGCSCVNPPLSTDPVQFYLGDTPTTSRGLYWIPSECARLPDALDQLFLLAGLFGQLSRVKDQLGLDMMRITAASNQSRIAHATVIHWFCTLSFQMQRCIDFHVTALECELESEDLPVSRELDVHVAPDSNVYNESTQVSNVQRDSTGCFSNEGIDSNDSHLLFFSRESCAAQGLSSLPSSNMVSTDQQRTHHADSQVNLVIQTVSSPGTEEKPTCTPQAFIGQQVVGELTNDPNIRRSSNGGLPPDSDSLSSEMNGSVDNLSVAGSQDDWLNAYELLSAFDDNRSVDSDSVFEGLLTGAIAANAPTHSISCPLMPEEIGTNVLESISPPLEYLHQPSSDSSAVRRNSLQTISNKPQIRQTPIGNSSVIIRLHHLIVVADTTDTELRFWLRLGQICLSHLARTSDMQSSHPSPTFSPIEPSLEHSPLWSLFLSTFKGSPSGANHKPYWDSEFYIQVNLLSDWSILLPFPIRHILTHMLSELPQRFRCEYPQWLTDRYGTLSCVNNLSSAVDIQVHLRGGSLDLDLNPSSEDACLSEFMFKKVHRLTTKVHVLQSELELLRSALNQTGRP</sequence>
<feature type="region of interest" description="Disordered" evidence="1">
    <location>
        <begin position="947"/>
        <end position="972"/>
    </location>
</feature>
<accession>A0A5J4NSK1</accession>